<reference evidence="10" key="1">
    <citation type="journal article" date="2021" name="Nat. Commun.">
        <title>Genetic determinants of endophytism in the Arabidopsis root mycobiome.</title>
        <authorList>
            <person name="Mesny F."/>
            <person name="Miyauchi S."/>
            <person name="Thiergart T."/>
            <person name="Pickel B."/>
            <person name="Atanasova L."/>
            <person name="Karlsson M."/>
            <person name="Huettel B."/>
            <person name="Barry K.W."/>
            <person name="Haridas S."/>
            <person name="Chen C."/>
            <person name="Bauer D."/>
            <person name="Andreopoulos W."/>
            <person name="Pangilinan J."/>
            <person name="LaButti K."/>
            <person name="Riley R."/>
            <person name="Lipzen A."/>
            <person name="Clum A."/>
            <person name="Drula E."/>
            <person name="Henrissat B."/>
            <person name="Kohler A."/>
            <person name="Grigoriev I.V."/>
            <person name="Martin F.M."/>
            <person name="Hacquard S."/>
        </authorList>
    </citation>
    <scope>NUCLEOTIDE SEQUENCE</scope>
    <source>
        <strain evidence="10">FSSC 5 MPI-SDFR-AT-0091</strain>
    </source>
</reference>
<feature type="region of interest" description="Disordered" evidence="8">
    <location>
        <begin position="20"/>
        <end position="106"/>
    </location>
</feature>
<dbReference type="GO" id="GO:0008270">
    <property type="term" value="F:zinc ion binding"/>
    <property type="evidence" value="ECO:0007669"/>
    <property type="project" value="UniProtKB-KW"/>
</dbReference>
<evidence type="ECO:0000256" key="7">
    <source>
        <dbReference type="PROSITE-ProRule" id="PRU00042"/>
    </source>
</evidence>
<dbReference type="InterPro" id="IPR051059">
    <property type="entry name" value="VerF-like"/>
</dbReference>
<dbReference type="Pfam" id="PF04082">
    <property type="entry name" value="Fungal_trans"/>
    <property type="match status" value="1"/>
</dbReference>
<dbReference type="GO" id="GO:0005634">
    <property type="term" value="C:nucleus"/>
    <property type="evidence" value="ECO:0007669"/>
    <property type="project" value="UniProtKB-SubCell"/>
</dbReference>
<protein>
    <recommendedName>
        <fullName evidence="9">C2H2-type domain-containing protein</fullName>
    </recommendedName>
</protein>
<evidence type="ECO:0000313" key="10">
    <source>
        <dbReference type="EMBL" id="KAH7259807.1"/>
    </source>
</evidence>
<dbReference type="SUPFAM" id="SSF57667">
    <property type="entry name" value="beta-beta-alpha zinc fingers"/>
    <property type="match status" value="1"/>
</dbReference>
<dbReference type="EMBL" id="JAGTJS010000008">
    <property type="protein sequence ID" value="KAH7259807.1"/>
    <property type="molecule type" value="Genomic_DNA"/>
</dbReference>
<dbReference type="InterPro" id="IPR036236">
    <property type="entry name" value="Znf_C2H2_sf"/>
</dbReference>
<proteinExistence type="predicted"/>
<dbReference type="InterPro" id="IPR013087">
    <property type="entry name" value="Znf_C2H2_type"/>
</dbReference>
<dbReference type="GO" id="GO:0000785">
    <property type="term" value="C:chromatin"/>
    <property type="evidence" value="ECO:0007669"/>
    <property type="project" value="TreeGrafter"/>
</dbReference>
<sequence>MSLPDTGEKPFECQKCHKRFSRGDVLSRHLKGHGDNDKGHKNASKSTRVRLQERQHDPESPTGNTVVVWPLGSASSPSRSSRHSPQQPGVDEAPSGSNNAPNNAAVSSIDALDPDIVIPNAQEIPVAPNPEPSAQADLGSLDQQTASQTPSHDIRQSEKPPLGHEIHNPITLGRSKTTPRAGQEDDEMQALFSFSYAMPPISENSIADHELPNSMAHSQAEPDALMSNSVDSATAHLSFPDETQPATTFRRDSLHGHDTSALSDQDLDHLLGQYADRTWPPAEPDWLPGLDTELTMPNLDWRSWGNNPLLSFDVTAPLDHPIKRRRKTASFTSEIPDERFAEMAQLWPKRGDQPWQLMQTLWSDAVSHRGSNLFSGTDHTDDSYVAAGPKSAEGRLDDQRRMSMSQEYGVECPSVARLSQEIRFPTLDMLEICIEIYFHRFHPLMPFIHKPTFSPKHSPNMVVFPICLIGLFHLDPARTRGFVARHLSKVMSNCITILSKPWSRSDSRSLLVVLASSTLALSCAAAMEERVHSEQTHALYSKVLSVAQQNGLFEAGKGQPLASVLPQGRSDNSAWKAWARVESTKRLIACLIMVDSFFSSGMGTHPIIRLDTMRFYTPCSTALFEAPDANRWARLDSAGQCMKPSMLNLQPNQTFLPADVPSSSIGLYSLLSAVWLRLTDVKYRLFLQDPTPTPLIPGELYQKDEAGALLVPLLRDIYTTYKADLVRSNPNNVSFWHVMCISITTNMDILEIAAGREGIHAGKEALESIVGWAQSPSARRACLHAAHIYAAMSRRKVSDGTTFLSEDAIFNAALVLGLYLLVGPDSLQEGGETEPFELLEDVDWSELAEEGFAGYVSSSSNAAKSSLAVRFVSMGGPVSFNSMVLPGGLNSARRVLVDFVSLLEEVGKWKAGKLCHILRLMSDSVTDL</sequence>
<evidence type="ECO:0000256" key="2">
    <source>
        <dbReference type="ARBA" id="ARBA00022723"/>
    </source>
</evidence>
<dbReference type="Gene3D" id="3.30.160.60">
    <property type="entry name" value="Classic Zinc Finger"/>
    <property type="match status" value="1"/>
</dbReference>
<keyword evidence="11" id="KW-1185">Reference proteome</keyword>
<feature type="compositionally biased region" description="Low complexity" evidence="8">
    <location>
        <begin position="93"/>
        <end position="106"/>
    </location>
</feature>
<comment type="subcellular location">
    <subcellularLocation>
        <location evidence="1">Nucleus</location>
    </subcellularLocation>
</comment>
<evidence type="ECO:0000256" key="5">
    <source>
        <dbReference type="ARBA" id="ARBA00022833"/>
    </source>
</evidence>
<evidence type="ECO:0000259" key="9">
    <source>
        <dbReference type="PROSITE" id="PS50157"/>
    </source>
</evidence>
<dbReference type="GO" id="GO:0000981">
    <property type="term" value="F:DNA-binding transcription factor activity, RNA polymerase II-specific"/>
    <property type="evidence" value="ECO:0007669"/>
    <property type="project" value="InterPro"/>
</dbReference>
<dbReference type="PROSITE" id="PS00028">
    <property type="entry name" value="ZINC_FINGER_C2H2_1"/>
    <property type="match status" value="1"/>
</dbReference>
<dbReference type="GO" id="GO:0000978">
    <property type="term" value="F:RNA polymerase II cis-regulatory region sequence-specific DNA binding"/>
    <property type="evidence" value="ECO:0007669"/>
    <property type="project" value="InterPro"/>
</dbReference>
<keyword evidence="6" id="KW-0539">Nucleus</keyword>
<dbReference type="AlphaFoldDB" id="A0A9P9HNC4"/>
<name>A0A9P9HNC4_FUSSL</name>
<dbReference type="Proteomes" id="UP000736672">
    <property type="component" value="Unassembled WGS sequence"/>
</dbReference>
<keyword evidence="5" id="KW-0862">Zinc</keyword>
<evidence type="ECO:0000313" key="11">
    <source>
        <dbReference type="Proteomes" id="UP000736672"/>
    </source>
</evidence>
<organism evidence="10 11">
    <name type="scientific">Fusarium solani</name>
    <name type="common">Filamentous fungus</name>
    <dbReference type="NCBI Taxonomy" id="169388"/>
    <lineage>
        <taxon>Eukaryota</taxon>
        <taxon>Fungi</taxon>
        <taxon>Dikarya</taxon>
        <taxon>Ascomycota</taxon>
        <taxon>Pezizomycotina</taxon>
        <taxon>Sordariomycetes</taxon>
        <taxon>Hypocreomycetidae</taxon>
        <taxon>Hypocreales</taxon>
        <taxon>Nectriaceae</taxon>
        <taxon>Fusarium</taxon>
        <taxon>Fusarium solani species complex</taxon>
    </lineage>
</organism>
<feature type="compositionally biased region" description="Basic and acidic residues" evidence="8">
    <location>
        <begin position="152"/>
        <end position="167"/>
    </location>
</feature>
<gene>
    <name evidence="10" type="ORF">B0J15DRAFT_491225</name>
</gene>
<evidence type="ECO:0000256" key="4">
    <source>
        <dbReference type="ARBA" id="ARBA00022771"/>
    </source>
</evidence>
<dbReference type="PROSITE" id="PS50157">
    <property type="entry name" value="ZINC_FINGER_C2H2_2"/>
    <property type="match status" value="1"/>
</dbReference>
<dbReference type="PANTHER" id="PTHR40626">
    <property type="entry name" value="MIP31509P"/>
    <property type="match status" value="1"/>
</dbReference>
<accession>A0A9P9HNC4</accession>
<evidence type="ECO:0000256" key="6">
    <source>
        <dbReference type="ARBA" id="ARBA00023242"/>
    </source>
</evidence>
<dbReference type="PANTHER" id="PTHR40626:SF7">
    <property type="entry name" value="TRANSCRIPTION FACTOR, PUTATIVE (AFU_ORTHOLOGUE AFUA_1G04110)-RELATED"/>
    <property type="match status" value="1"/>
</dbReference>
<evidence type="ECO:0000256" key="1">
    <source>
        <dbReference type="ARBA" id="ARBA00004123"/>
    </source>
</evidence>
<keyword evidence="4 7" id="KW-0863">Zinc-finger</keyword>
<feature type="region of interest" description="Disordered" evidence="8">
    <location>
        <begin position="123"/>
        <end position="183"/>
    </location>
</feature>
<feature type="compositionally biased region" description="Basic and acidic residues" evidence="8">
    <location>
        <begin position="20"/>
        <end position="40"/>
    </location>
</feature>
<feature type="domain" description="C2H2-type" evidence="9">
    <location>
        <begin position="11"/>
        <end position="38"/>
    </location>
</feature>
<feature type="compositionally biased region" description="Low complexity" evidence="8">
    <location>
        <begin position="73"/>
        <end position="85"/>
    </location>
</feature>
<dbReference type="GO" id="GO:0006351">
    <property type="term" value="P:DNA-templated transcription"/>
    <property type="evidence" value="ECO:0007669"/>
    <property type="project" value="InterPro"/>
</dbReference>
<comment type="caution">
    <text evidence="10">The sequence shown here is derived from an EMBL/GenBank/DDBJ whole genome shotgun (WGS) entry which is preliminary data.</text>
</comment>
<evidence type="ECO:0000256" key="8">
    <source>
        <dbReference type="SAM" id="MobiDB-lite"/>
    </source>
</evidence>
<keyword evidence="3" id="KW-0677">Repeat</keyword>
<keyword evidence="2" id="KW-0479">Metal-binding</keyword>
<dbReference type="OrthoDB" id="10018191at2759"/>
<feature type="compositionally biased region" description="Basic and acidic residues" evidence="8">
    <location>
        <begin position="50"/>
        <end position="59"/>
    </location>
</feature>
<dbReference type="FunFam" id="3.30.160.60:FF:000100">
    <property type="entry name" value="Zinc finger 45-like"/>
    <property type="match status" value="1"/>
</dbReference>
<evidence type="ECO:0000256" key="3">
    <source>
        <dbReference type="ARBA" id="ARBA00022737"/>
    </source>
</evidence>
<feature type="compositionally biased region" description="Polar residues" evidence="8">
    <location>
        <begin position="141"/>
        <end position="151"/>
    </location>
</feature>
<dbReference type="CDD" id="cd12148">
    <property type="entry name" value="fungal_TF_MHR"/>
    <property type="match status" value="1"/>
</dbReference>
<dbReference type="InterPro" id="IPR007219">
    <property type="entry name" value="XnlR_reg_dom"/>
</dbReference>